<feature type="coiled-coil region" evidence="1">
    <location>
        <begin position="49"/>
        <end position="94"/>
    </location>
</feature>
<dbReference type="EMBL" id="CAJZBQ010000012">
    <property type="protein sequence ID" value="CAG9314573.1"/>
    <property type="molecule type" value="Genomic_DNA"/>
</dbReference>
<dbReference type="AlphaFoldDB" id="A0AAU9IN49"/>
<keyword evidence="1" id="KW-0175">Coiled coil</keyword>
<feature type="compositionally biased region" description="Basic and acidic residues" evidence="2">
    <location>
        <begin position="94"/>
        <end position="107"/>
    </location>
</feature>
<feature type="region of interest" description="Disordered" evidence="2">
    <location>
        <begin position="1"/>
        <end position="26"/>
    </location>
</feature>
<feature type="region of interest" description="Disordered" evidence="2">
    <location>
        <begin position="94"/>
        <end position="114"/>
    </location>
</feature>
<evidence type="ECO:0000256" key="1">
    <source>
        <dbReference type="SAM" id="Coils"/>
    </source>
</evidence>
<gene>
    <name evidence="3" type="ORF">BSTOLATCC_MIC11574</name>
</gene>
<keyword evidence="4" id="KW-1185">Reference proteome</keyword>
<evidence type="ECO:0000256" key="2">
    <source>
        <dbReference type="SAM" id="MobiDB-lite"/>
    </source>
</evidence>
<accession>A0AAU9IN49</accession>
<evidence type="ECO:0000313" key="3">
    <source>
        <dbReference type="EMBL" id="CAG9314573.1"/>
    </source>
</evidence>
<reference evidence="3" key="1">
    <citation type="submission" date="2021-09" db="EMBL/GenBank/DDBJ databases">
        <authorList>
            <consortium name="AG Swart"/>
            <person name="Singh M."/>
            <person name="Singh A."/>
            <person name="Seah K."/>
            <person name="Emmerich C."/>
        </authorList>
    </citation>
    <scope>NUCLEOTIDE SEQUENCE</scope>
    <source>
        <strain evidence="3">ATCC30299</strain>
    </source>
</reference>
<dbReference type="Proteomes" id="UP001162131">
    <property type="component" value="Unassembled WGS sequence"/>
</dbReference>
<proteinExistence type="predicted"/>
<organism evidence="3 4">
    <name type="scientific">Blepharisma stoltei</name>
    <dbReference type="NCBI Taxonomy" id="1481888"/>
    <lineage>
        <taxon>Eukaryota</taxon>
        <taxon>Sar</taxon>
        <taxon>Alveolata</taxon>
        <taxon>Ciliophora</taxon>
        <taxon>Postciliodesmatophora</taxon>
        <taxon>Heterotrichea</taxon>
        <taxon>Heterotrichida</taxon>
        <taxon>Blepharismidae</taxon>
        <taxon>Blepharisma</taxon>
    </lineage>
</organism>
<feature type="compositionally biased region" description="Low complexity" evidence="2">
    <location>
        <begin position="7"/>
        <end position="23"/>
    </location>
</feature>
<evidence type="ECO:0000313" key="4">
    <source>
        <dbReference type="Proteomes" id="UP001162131"/>
    </source>
</evidence>
<comment type="caution">
    <text evidence="3">The sequence shown here is derived from an EMBL/GenBank/DDBJ whole genome shotgun (WGS) entry which is preliminary data.</text>
</comment>
<sequence length="173" mass="19766">MSFAKKNSTPRTSSSPRNPATPRGSQAIYQSYANLITPRTQTSSDPQEIESLRKEVNYLKNGLNEANKIIKQLKAQHEEEIRTLKFVYDEMKKELESAKSTKPEESTRPSQGIEEYTQLAQELIRLRTDVDRLSSAFVREKRASAAQRLESLLHERTQQRSFGSSKSAFTDKL</sequence>
<protein>
    <submittedName>
        <fullName evidence="3">Uncharacterized protein</fullName>
    </submittedName>
</protein>
<feature type="compositionally biased region" description="Polar residues" evidence="2">
    <location>
        <begin position="159"/>
        <end position="173"/>
    </location>
</feature>
<name>A0AAU9IN49_9CILI</name>
<feature type="region of interest" description="Disordered" evidence="2">
    <location>
        <begin position="151"/>
        <end position="173"/>
    </location>
</feature>